<organism evidence="3 4">
    <name type="scientific">Pseudomonas piscis</name>
    <dbReference type="NCBI Taxonomy" id="2614538"/>
    <lineage>
        <taxon>Bacteria</taxon>
        <taxon>Pseudomonadati</taxon>
        <taxon>Pseudomonadota</taxon>
        <taxon>Gammaproteobacteria</taxon>
        <taxon>Pseudomonadales</taxon>
        <taxon>Pseudomonadaceae</taxon>
        <taxon>Pseudomonas</taxon>
    </lineage>
</organism>
<dbReference type="Gene3D" id="3.30.200.70">
    <property type="match status" value="1"/>
</dbReference>
<evidence type="ECO:0000313" key="4">
    <source>
        <dbReference type="Proteomes" id="UP001237292"/>
    </source>
</evidence>
<name>A0ABY9NP39_9PSED</name>
<evidence type="ECO:0000313" key="3">
    <source>
        <dbReference type="EMBL" id="WMN20085.1"/>
    </source>
</evidence>
<dbReference type="PANTHER" id="PTHR21064">
    <property type="entry name" value="AMINOGLYCOSIDE PHOSPHOTRANSFERASE DOMAIN-CONTAINING PROTEIN-RELATED"/>
    <property type="match status" value="1"/>
</dbReference>
<gene>
    <name evidence="3" type="ORF">QL104_12060</name>
</gene>
<dbReference type="Pfam" id="PF01636">
    <property type="entry name" value="APH"/>
    <property type="match status" value="1"/>
</dbReference>
<sequence>MNAANEFVRKDYLTQVARMALPRWNIAQDAQLHLLSLSENAMFLVSCDHRRWVLRVHRQGYHSLAAVRSELAWMRALRDDAGIETPIAVSGTDRQLVQQVMLEPETTPRMLVLFDFIPGSAPEPDNLLDAFGQLGSITARMHRHSRQWQRPAFFQRQVWDYQGAFGDAPIWGHWRAGFSPHAPGLEILEQAEHLMCQHLERYGKAPDRFGLIHTDFRLSNLLVDQGRARVLDFDDSGFGWYLYDLASSVTFLENHPDIGKIIAAWIDGYRQVQTLGEEHLALIPTLMMFRTLVVLGWAGSHPCTDLALEMHGRYSASAVEFASRYLAGRALRGI</sequence>
<dbReference type="InterPro" id="IPR002575">
    <property type="entry name" value="Aminoglycoside_PTrfase"/>
</dbReference>
<dbReference type="EMBL" id="CP133164">
    <property type="protein sequence ID" value="WMN20085.1"/>
    <property type="molecule type" value="Genomic_DNA"/>
</dbReference>
<dbReference type="InterPro" id="IPR050249">
    <property type="entry name" value="Pseudomonas-type_ThrB"/>
</dbReference>
<comment type="similarity">
    <text evidence="1">Belongs to the pseudomonas-type ThrB family.</text>
</comment>
<dbReference type="Gene3D" id="1.20.1270.170">
    <property type="match status" value="1"/>
</dbReference>
<accession>A0ABY9NP39</accession>
<feature type="domain" description="Aminoglycoside phosphotransferase" evidence="2">
    <location>
        <begin position="38"/>
        <end position="269"/>
    </location>
</feature>
<dbReference type="Proteomes" id="UP001237292">
    <property type="component" value="Chromosome"/>
</dbReference>
<proteinExistence type="inferred from homology"/>
<evidence type="ECO:0000256" key="1">
    <source>
        <dbReference type="ARBA" id="ARBA00038240"/>
    </source>
</evidence>
<dbReference type="PANTHER" id="PTHR21064:SF6">
    <property type="entry name" value="AMINOGLYCOSIDE PHOSPHOTRANSFERASE DOMAIN-CONTAINING PROTEIN"/>
    <property type="match status" value="1"/>
</dbReference>
<protein>
    <submittedName>
        <fullName evidence="3">Phosphotransferase</fullName>
    </submittedName>
</protein>
<dbReference type="InterPro" id="IPR011009">
    <property type="entry name" value="Kinase-like_dom_sf"/>
</dbReference>
<reference evidence="3 4" key="1">
    <citation type="journal article" date="2023" name="Access Microbiol">
        <title>The genome of a steinernematid-associated Pseudomonas piscis bacterium encodes the biosynthesis of insect toxins.</title>
        <authorList>
            <person name="Awori R.M."/>
            <person name="Hendre P."/>
            <person name="Amugune N.O."/>
        </authorList>
    </citation>
    <scope>NUCLEOTIDE SEQUENCE [LARGE SCALE GENOMIC DNA]</scope>
    <source>
        <strain evidence="3 4">75</strain>
    </source>
</reference>
<dbReference type="RefSeq" id="WP_158091414.1">
    <property type="nucleotide sequence ID" value="NZ_CP133164.1"/>
</dbReference>
<dbReference type="Gene3D" id="1.10.510.10">
    <property type="entry name" value="Transferase(Phosphotransferase) domain 1"/>
    <property type="match status" value="1"/>
</dbReference>
<dbReference type="SUPFAM" id="SSF56112">
    <property type="entry name" value="Protein kinase-like (PK-like)"/>
    <property type="match status" value="1"/>
</dbReference>
<evidence type="ECO:0000259" key="2">
    <source>
        <dbReference type="Pfam" id="PF01636"/>
    </source>
</evidence>
<keyword evidence="4" id="KW-1185">Reference proteome</keyword>